<evidence type="ECO:0000256" key="1">
    <source>
        <dbReference type="ARBA" id="ARBA00022801"/>
    </source>
</evidence>
<dbReference type="EMBL" id="CP021404">
    <property type="protein sequence ID" value="ATI43252.1"/>
    <property type="molecule type" value="Genomic_DNA"/>
</dbReference>
<name>A0A291M2U3_9RHOB</name>
<dbReference type="SUPFAM" id="SSF56317">
    <property type="entry name" value="Carbon-nitrogen hydrolase"/>
    <property type="match status" value="1"/>
</dbReference>
<reference evidence="3 4" key="1">
    <citation type="submission" date="2017-05" db="EMBL/GenBank/DDBJ databases">
        <title>Comparative genomic and metabolic analysis of manganese-oxidizing mechanisms in Celeribater manganoxidans DY25T: its adaption to the environment of polymetallic nodule.</title>
        <authorList>
            <person name="Wang X."/>
        </authorList>
    </citation>
    <scope>NUCLEOTIDE SEQUENCE [LARGE SCALE GENOMIC DNA]</scope>
    <source>
        <strain evidence="3 4">DY25</strain>
    </source>
</reference>
<keyword evidence="4" id="KW-1185">Reference proteome</keyword>
<feature type="domain" description="CN hydrolase" evidence="2">
    <location>
        <begin position="22"/>
        <end position="295"/>
    </location>
</feature>
<dbReference type="OrthoDB" id="9803803at2"/>
<dbReference type="CDD" id="cd07569">
    <property type="entry name" value="DCase"/>
    <property type="match status" value="1"/>
</dbReference>
<accession>A0A291M2U3</accession>
<proteinExistence type="predicted"/>
<dbReference type="GO" id="GO:0016811">
    <property type="term" value="F:hydrolase activity, acting on carbon-nitrogen (but not peptide) bonds, in linear amides"/>
    <property type="evidence" value="ECO:0007669"/>
    <property type="project" value="TreeGrafter"/>
</dbReference>
<dbReference type="PROSITE" id="PS50263">
    <property type="entry name" value="CN_HYDROLASE"/>
    <property type="match status" value="1"/>
</dbReference>
<dbReference type="Gene3D" id="3.60.110.10">
    <property type="entry name" value="Carbon-nitrogen hydrolase"/>
    <property type="match status" value="1"/>
</dbReference>
<gene>
    <name evidence="3" type="ORF">CBW24_01705</name>
</gene>
<keyword evidence="1 3" id="KW-0378">Hydrolase</keyword>
<dbReference type="InterPro" id="IPR003010">
    <property type="entry name" value="C-N_Hydrolase"/>
</dbReference>
<evidence type="ECO:0000259" key="2">
    <source>
        <dbReference type="PROSITE" id="PS50263"/>
    </source>
</evidence>
<dbReference type="InterPro" id="IPR050345">
    <property type="entry name" value="Aliph_Amidase/BUP"/>
</dbReference>
<dbReference type="InterPro" id="IPR036526">
    <property type="entry name" value="C-N_Hydrolase_sf"/>
</dbReference>
<protein>
    <submittedName>
        <fullName evidence="3">N-carbamoyl-D-amino-acid hydrolase</fullName>
    </submittedName>
</protein>
<dbReference type="KEGG" id="cmag:CBW24_01705"/>
<dbReference type="Proteomes" id="UP000219050">
    <property type="component" value="Chromosome"/>
</dbReference>
<evidence type="ECO:0000313" key="3">
    <source>
        <dbReference type="EMBL" id="ATI43252.1"/>
    </source>
</evidence>
<dbReference type="Pfam" id="PF00795">
    <property type="entry name" value="CN_hydrolase"/>
    <property type="match status" value="1"/>
</dbReference>
<sequence length="327" mass="36762">MKCPLSTLLHKIWKEQAMSRKTVFAVAQMGPVHLADNKEATVGRLIEMLREAHGRGARWVTFPELALTTFFPRYVYDDPAEYDRFYEEGCPSPAMVPLFDEAKKLGIGFYLGYAEKVTEAGTVHRFNTSILMSPAGELLGKYRKIHLPGTKDPIGDPEFEHLEKRYFEVGDLGFPVFQSDVGRVGMCICNDRRWPETFRVMALRGAEIFMLGYNTPTRNIHHNEAAHLREHHHRLSLESAAYQNGAWVMAAGKCGSEDGFAMIGGSAIVAPTGETVTRAVTEEDEVISYNCDLALGEYIRRSVFNFSKHRRIEHYGPITAQTGVEIA</sequence>
<dbReference type="PANTHER" id="PTHR43674">
    <property type="entry name" value="NITRILASE C965.09-RELATED"/>
    <property type="match status" value="1"/>
</dbReference>
<evidence type="ECO:0000313" key="4">
    <source>
        <dbReference type="Proteomes" id="UP000219050"/>
    </source>
</evidence>
<dbReference type="PANTHER" id="PTHR43674:SF12">
    <property type="entry name" value="NITRILASE C965.09-RELATED"/>
    <property type="match status" value="1"/>
</dbReference>
<dbReference type="AlphaFoldDB" id="A0A291M2U3"/>
<organism evidence="3 4">
    <name type="scientific">Pacificitalea manganoxidans</name>
    <dbReference type="NCBI Taxonomy" id="1411902"/>
    <lineage>
        <taxon>Bacteria</taxon>
        <taxon>Pseudomonadati</taxon>
        <taxon>Pseudomonadota</taxon>
        <taxon>Alphaproteobacteria</taxon>
        <taxon>Rhodobacterales</taxon>
        <taxon>Paracoccaceae</taxon>
        <taxon>Pacificitalea</taxon>
    </lineage>
</organism>